<dbReference type="EMBL" id="CP017480">
    <property type="protein sequence ID" value="APG05911.1"/>
    <property type="molecule type" value="Genomic_DNA"/>
</dbReference>
<evidence type="ECO:0000313" key="1">
    <source>
        <dbReference type="EMBL" id="APG05911.1"/>
    </source>
</evidence>
<dbReference type="KEGG" id="lrz:BJI69_19715"/>
<accession>A0A1L3EXX2</accession>
<dbReference type="STRING" id="1440763.BJI69_19715"/>
<proteinExistence type="predicted"/>
<dbReference type="AlphaFoldDB" id="A0A1L3EXX2"/>
<keyword evidence="2" id="KW-1185">Reference proteome</keyword>
<protein>
    <submittedName>
        <fullName evidence="1">Uncharacterized protein</fullName>
    </submittedName>
</protein>
<sequence>MVLFTTKMRDLGWPSLPGLLGGAQTIEGRRSDPAIDDDWAEVLATLTNDDYASTGDAITTDAAYEVTFRFLVIQFDRRGLEYLGDVINRLSATASEDNAREVAEDWRDALSGT</sequence>
<name>A0A1L3EXX2_9GAMM</name>
<reference evidence="2" key="1">
    <citation type="submission" date="2016-09" db="EMBL/GenBank/DDBJ databases">
        <authorList>
            <person name="Lysoe E."/>
        </authorList>
    </citation>
    <scope>NUCLEOTIDE SEQUENCE [LARGE SCALE GENOMIC DNA]</scope>
    <source>
        <strain evidence="2">LJ96T</strain>
    </source>
</reference>
<gene>
    <name evidence="1" type="ORF">BJI69_19715</name>
</gene>
<evidence type="ECO:0000313" key="2">
    <source>
        <dbReference type="Proteomes" id="UP000182987"/>
    </source>
</evidence>
<organism evidence="1 2">
    <name type="scientific">Luteibacter rhizovicinus DSM 16549</name>
    <dbReference type="NCBI Taxonomy" id="1440763"/>
    <lineage>
        <taxon>Bacteria</taxon>
        <taxon>Pseudomonadati</taxon>
        <taxon>Pseudomonadota</taxon>
        <taxon>Gammaproteobacteria</taxon>
        <taxon>Lysobacterales</taxon>
        <taxon>Rhodanobacteraceae</taxon>
        <taxon>Luteibacter</taxon>
    </lineage>
</organism>
<dbReference type="Proteomes" id="UP000182987">
    <property type="component" value="Chromosome"/>
</dbReference>